<protein>
    <recommendedName>
        <fullName evidence="1">AB hydrolase-1 domain-containing protein</fullName>
    </recommendedName>
</protein>
<evidence type="ECO:0000313" key="2">
    <source>
        <dbReference type="EMBL" id="CAD8462692.1"/>
    </source>
</evidence>
<dbReference type="InterPro" id="IPR050228">
    <property type="entry name" value="Carboxylesterase_BioH"/>
</dbReference>
<evidence type="ECO:0000259" key="1">
    <source>
        <dbReference type="Pfam" id="PF00561"/>
    </source>
</evidence>
<reference evidence="2" key="1">
    <citation type="submission" date="2021-01" db="EMBL/GenBank/DDBJ databases">
        <authorList>
            <person name="Corre E."/>
            <person name="Pelletier E."/>
            <person name="Niang G."/>
            <person name="Scheremetjew M."/>
            <person name="Finn R."/>
            <person name="Kale V."/>
            <person name="Holt S."/>
            <person name="Cochrane G."/>
            <person name="Meng A."/>
            <person name="Brown T."/>
            <person name="Cohen L."/>
        </authorList>
    </citation>
    <scope>NUCLEOTIDE SEQUENCE</scope>
    <source>
        <strain evidence="2">CCMP2058</strain>
    </source>
</reference>
<dbReference type="InterPro" id="IPR029058">
    <property type="entry name" value="AB_hydrolase_fold"/>
</dbReference>
<dbReference type="EMBL" id="HBEM01031767">
    <property type="protein sequence ID" value="CAD8462692.1"/>
    <property type="molecule type" value="Transcribed_RNA"/>
</dbReference>
<organism evidence="2">
    <name type="scientific">Amorphochlora amoebiformis</name>
    <dbReference type="NCBI Taxonomy" id="1561963"/>
    <lineage>
        <taxon>Eukaryota</taxon>
        <taxon>Sar</taxon>
        <taxon>Rhizaria</taxon>
        <taxon>Cercozoa</taxon>
        <taxon>Chlorarachniophyceae</taxon>
        <taxon>Amorphochlora</taxon>
    </lineage>
</organism>
<dbReference type="PANTHER" id="PTHR43194:SF2">
    <property type="entry name" value="PEROXISOMAL MEMBRANE PROTEIN LPX1"/>
    <property type="match status" value="1"/>
</dbReference>
<dbReference type="Gene3D" id="3.40.50.1820">
    <property type="entry name" value="alpha/beta hydrolase"/>
    <property type="match status" value="1"/>
</dbReference>
<feature type="domain" description="AB hydrolase-1" evidence="1">
    <location>
        <begin position="84"/>
        <end position="172"/>
    </location>
</feature>
<dbReference type="PANTHER" id="PTHR43194">
    <property type="entry name" value="HYDROLASE ALPHA/BETA FOLD FAMILY"/>
    <property type="match status" value="1"/>
</dbReference>
<dbReference type="InterPro" id="IPR000073">
    <property type="entry name" value="AB_hydrolase_1"/>
</dbReference>
<dbReference type="Pfam" id="PF00561">
    <property type="entry name" value="Abhydrolase_1"/>
    <property type="match status" value="1"/>
</dbReference>
<accession>A0A7S0DRK0</accession>
<proteinExistence type="predicted"/>
<gene>
    <name evidence="2" type="ORF">LAMO00422_LOCUS21652</name>
</gene>
<dbReference type="SUPFAM" id="SSF53474">
    <property type="entry name" value="alpha/beta-Hydrolases"/>
    <property type="match status" value="1"/>
</dbReference>
<dbReference type="AlphaFoldDB" id="A0A7S0DRK0"/>
<sequence length="337" mass="38027">MEGLEGGNSSFRAPWGGWDKWMRYKKYKGCFQDRGYATVNGVRLRYRLSNPLRHITSDTKSKYRPRHAVITPGGRSGGVENDAFRMLRNALLANGVSVLTWDRRNCGLSELSFKYEDSLGRAEQDASDLHELLRVLRIPSATLIGQSAGGRMTLTFALAYPQLVNKIVLKNLTGGPLALKKLSKTYFKDPIKAAEKEGMEGVGKIEFYQKLLRRGTKEFREKRRKQLLNTDVKIFVDSLTRSEIFLQRAIDPILAFDSSRLSKITQPSLLVYDRKKTDGMHTEGVMEALRKALQSELIVDKNSPHGSVWIAKVVDFVTRDPTRVATRVGIHLPQSAL</sequence>
<name>A0A7S0DRK0_9EUKA</name>